<sequence>MEREIELEIRLSRGGVSRLLLTKNHPFPTPAFRAGALRENHPMASPALGETRGSVRLLLSRSPSNPLGRLQLRNLKLFNVTPFIPEGVGRGAHYDTLRATTEKFSKNRKHPSNTLPDPGIEPETTCSAVALAMTRPTRQSNTYKIFTLKLENGWTDLANFGL</sequence>
<protein>
    <submittedName>
        <fullName evidence="1">SFRICE_006518</fullName>
    </submittedName>
</protein>
<accession>A0A2H1WP61</accession>
<name>A0A2H1WP61_SPOFR</name>
<evidence type="ECO:0000313" key="1">
    <source>
        <dbReference type="EMBL" id="SOQ54859.1"/>
    </source>
</evidence>
<reference evidence="1" key="1">
    <citation type="submission" date="2016-07" db="EMBL/GenBank/DDBJ databases">
        <authorList>
            <person name="Bretaudeau A."/>
        </authorList>
    </citation>
    <scope>NUCLEOTIDE SEQUENCE</scope>
    <source>
        <strain evidence="1">Rice</strain>
        <tissue evidence="1">Whole body</tissue>
    </source>
</reference>
<dbReference type="AlphaFoldDB" id="A0A2H1WP61"/>
<proteinExistence type="predicted"/>
<organism evidence="1">
    <name type="scientific">Spodoptera frugiperda</name>
    <name type="common">Fall armyworm</name>
    <dbReference type="NCBI Taxonomy" id="7108"/>
    <lineage>
        <taxon>Eukaryota</taxon>
        <taxon>Metazoa</taxon>
        <taxon>Ecdysozoa</taxon>
        <taxon>Arthropoda</taxon>
        <taxon>Hexapoda</taxon>
        <taxon>Insecta</taxon>
        <taxon>Pterygota</taxon>
        <taxon>Neoptera</taxon>
        <taxon>Endopterygota</taxon>
        <taxon>Lepidoptera</taxon>
        <taxon>Glossata</taxon>
        <taxon>Ditrysia</taxon>
        <taxon>Noctuoidea</taxon>
        <taxon>Noctuidae</taxon>
        <taxon>Amphipyrinae</taxon>
        <taxon>Spodoptera</taxon>
    </lineage>
</organism>
<dbReference type="EMBL" id="ODYU01010038">
    <property type="protein sequence ID" value="SOQ54859.1"/>
    <property type="molecule type" value="Genomic_DNA"/>
</dbReference>
<gene>
    <name evidence="1" type="ORF">SFRICE_006518</name>
</gene>